<proteinExistence type="predicted"/>
<name>A0ABU0RG76_9ACTN</name>
<dbReference type="Proteomes" id="UP001223072">
    <property type="component" value="Unassembled WGS sequence"/>
</dbReference>
<organism evidence="1 2">
    <name type="scientific">Streptomyces turgidiscabies</name>
    <dbReference type="NCBI Taxonomy" id="85558"/>
    <lineage>
        <taxon>Bacteria</taxon>
        <taxon>Bacillati</taxon>
        <taxon>Actinomycetota</taxon>
        <taxon>Actinomycetes</taxon>
        <taxon>Kitasatosporales</taxon>
        <taxon>Streptomycetaceae</taxon>
        <taxon>Streptomyces</taxon>
    </lineage>
</organism>
<evidence type="ECO:0000313" key="2">
    <source>
        <dbReference type="Proteomes" id="UP001223072"/>
    </source>
</evidence>
<reference evidence="1 2" key="1">
    <citation type="submission" date="2023-07" db="EMBL/GenBank/DDBJ databases">
        <title>Comparative genomics of wheat-associated soil bacteria to identify genetic determinants of phenazine resistance.</title>
        <authorList>
            <person name="Mouncey N."/>
        </authorList>
    </citation>
    <scope>NUCLEOTIDE SEQUENCE [LARGE SCALE GENOMIC DNA]</scope>
    <source>
        <strain evidence="1 2">W2I16</strain>
    </source>
</reference>
<comment type="caution">
    <text evidence="1">The sequence shown here is derived from an EMBL/GenBank/DDBJ whole genome shotgun (WGS) entry which is preliminary data.</text>
</comment>
<gene>
    <name evidence="1" type="ORF">QFZ49_000640</name>
</gene>
<keyword evidence="2" id="KW-1185">Reference proteome</keyword>
<dbReference type="EMBL" id="JAUSZS010000002">
    <property type="protein sequence ID" value="MDQ0930733.1"/>
    <property type="molecule type" value="Genomic_DNA"/>
</dbReference>
<accession>A0ABU0RG76</accession>
<sequence length="34" mass="3585">MEGSLPLLGAQVRITPDGMCHLSRGKWHAVVGAP</sequence>
<evidence type="ECO:0000313" key="1">
    <source>
        <dbReference type="EMBL" id="MDQ0930733.1"/>
    </source>
</evidence>
<protein>
    <submittedName>
        <fullName evidence="1">Uncharacterized protein</fullName>
    </submittedName>
</protein>